<evidence type="ECO:0000256" key="5">
    <source>
        <dbReference type="SAM" id="Phobius"/>
    </source>
</evidence>
<evidence type="ECO:0000313" key="6">
    <source>
        <dbReference type="EMBL" id="CZT21713.1"/>
    </source>
</evidence>
<feature type="transmembrane region" description="Helical" evidence="5">
    <location>
        <begin position="155"/>
        <end position="175"/>
    </location>
</feature>
<name>A0A2D3VKT3_9PEZI</name>
<keyword evidence="7" id="KW-1185">Reference proteome</keyword>
<dbReference type="GeneID" id="35602693"/>
<dbReference type="GO" id="GO:0016020">
    <property type="term" value="C:membrane"/>
    <property type="evidence" value="ECO:0007669"/>
    <property type="project" value="UniProtKB-SubCell"/>
</dbReference>
<keyword evidence="4 5" id="KW-0472">Membrane</keyword>
<keyword evidence="3 5" id="KW-1133">Transmembrane helix</keyword>
<evidence type="ECO:0000256" key="4">
    <source>
        <dbReference type="ARBA" id="ARBA00023136"/>
    </source>
</evidence>
<keyword evidence="2 5" id="KW-0812">Transmembrane</keyword>
<dbReference type="InterPro" id="IPR007568">
    <property type="entry name" value="RTA1"/>
</dbReference>
<protein>
    <submittedName>
        <fullName evidence="6">Related to RTM1 protein</fullName>
    </submittedName>
</protein>
<feature type="transmembrane region" description="Helical" evidence="5">
    <location>
        <begin position="20"/>
        <end position="37"/>
    </location>
</feature>
<dbReference type="STRING" id="112498.A0A2D3VKT3"/>
<feature type="transmembrane region" description="Helical" evidence="5">
    <location>
        <begin position="82"/>
        <end position="102"/>
    </location>
</feature>
<dbReference type="RefSeq" id="XP_023628602.1">
    <property type="nucleotide sequence ID" value="XM_023772834.1"/>
</dbReference>
<dbReference type="PANTHER" id="PTHR31465:SF17">
    <property type="entry name" value="DOMAIN PROTEIN, PUTATIVE (AFU_ORTHOLOGUE AFUA_5G09900)-RELATED"/>
    <property type="match status" value="1"/>
</dbReference>
<gene>
    <name evidence="6" type="ORF">RCC_07578</name>
</gene>
<organism evidence="6 7">
    <name type="scientific">Ramularia collo-cygni</name>
    <dbReference type="NCBI Taxonomy" id="112498"/>
    <lineage>
        <taxon>Eukaryota</taxon>
        <taxon>Fungi</taxon>
        <taxon>Dikarya</taxon>
        <taxon>Ascomycota</taxon>
        <taxon>Pezizomycotina</taxon>
        <taxon>Dothideomycetes</taxon>
        <taxon>Dothideomycetidae</taxon>
        <taxon>Mycosphaerellales</taxon>
        <taxon>Mycosphaerellaceae</taxon>
        <taxon>Ramularia</taxon>
    </lineage>
</organism>
<dbReference type="PROSITE" id="PS51257">
    <property type="entry name" value="PROKAR_LIPOPROTEIN"/>
    <property type="match status" value="1"/>
</dbReference>
<dbReference type="AlphaFoldDB" id="A0A2D3VKT3"/>
<evidence type="ECO:0000256" key="1">
    <source>
        <dbReference type="ARBA" id="ARBA00004141"/>
    </source>
</evidence>
<feature type="transmembrane region" description="Helical" evidence="5">
    <location>
        <begin position="122"/>
        <end position="143"/>
    </location>
</feature>
<feature type="transmembrane region" description="Helical" evidence="5">
    <location>
        <begin position="195"/>
        <end position="212"/>
    </location>
</feature>
<evidence type="ECO:0000313" key="7">
    <source>
        <dbReference type="Proteomes" id="UP000225277"/>
    </source>
</evidence>
<proteinExistence type="predicted"/>
<dbReference type="OrthoDB" id="3358017at2759"/>
<sequence length="306" mass="34573">MQTSKDGKQWSMSYQPSHAAAIVFIACFGVGTIIHFAQMVWLRSWYFIPFLIGCMMETFGYYGRFWLSQEPGNFKAYVLYDLLVLPAPIFLAATLYMSLSRIIQILDADELSPIRPKLMSKLFVIFDVLCFLVQISGIGMGVTTSLNIQRIGGKVVIIGLVLQILVFVVFIWMAVLFLQRCKAQSGSNTLRWKRYIGTLLVASGCIMVRNIVRGIEHAQGSDGTVTSKEVFIYMFDALPIFATVFLFAVFQPGRLQRAVRGFNASTYVEDDIGMKQESQMEDLVAKYTPAKSKYGRPYEQPAIYSR</sequence>
<dbReference type="Pfam" id="PF04479">
    <property type="entry name" value="RTA1"/>
    <property type="match status" value="1"/>
</dbReference>
<feature type="transmembrane region" description="Helical" evidence="5">
    <location>
        <begin position="44"/>
        <end position="62"/>
    </location>
</feature>
<evidence type="ECO:0000256" key="2">
    <source>
        <dbReference type="ARBA" id="ARBA00022692"/>
    </source>
</evidence>
<dbReference type="PANTHER" id="PTHR31465">
    <property type="entry name" value="PROTEIN RTA1-RELATED"/>
    <property type="match status" value="1"/>
</dbReference>
<feature type="transmembrane region" description="Helical" evidence="5">
    <location>
        <begin position="232"/>
        <end position="250"/>
    </location>
</feature>
<comment type="subcellular location">
    <subcellularLocation>
        <location evidence="1">Membrane</location>
        <topology evidence="1">Multi-pass membrane protein</topology>
    </subcellularLocation>
</comment>
<dbReference type="EMBL" id="FJUY01000012">
    <property type="protein sequence ID" value="CZT21713.1"/>
    <property type="molecule type" value="Genomic_DNA"/>
</dbReference>
<dbReference type="Proteomes" id="UP000225277">
    <property type="component" value="Unassembled WGS sequence"/>
</dbReference>
<accession>A0A2D3VKT3</accession>
<evidence type="ECO:0000256" key="3">
    <source>
        <dbReference type="ARBA" id="ARBA00022989"/>
    </source>
</evidence>
<reference evidence="6 7" key="1">
    <citation type="submission" date="2016-03" db="EMBL/GenBank/DDBJ databases">
        <authorList>
            <person name="Ploux O."/>
        </authorList>
    </citation>
    <scope>NUCLEOTIDE SEQUENCE [LARGE SCALE GENOMIC DNA]</scope>
    <source>
        <strain evidence="6 7">URUG2</strain>
    </source>
</reference>